<gene>
    <name evidence="1" type="ORF">ACFLIM_10925</name>
</gene>
<proteinExistence type="predicted"/>
<dbReference type="Proteomes" id="UP001603978">
    <property type="component" value="Unassembled WGS sequence"/>
</dbReference>
<reference evidence="1 2" key="1">
    <citation type="submission" date="2024-10" db="EMBL/GenBank/DDBJ databases">
        <authorList>
            <person name="Topkara A.R."/>
            <person name="Saygin H."/>
        </authorList>
    </citation>
    <scope>NUCLEOTIDE SEQUENCE [LARGE SCALE GENOMIC DNA]</scope>
    <source>
        <strain evidence="1 2">M3C6</strain>
    </source>
</reference>
<comment type="caution">
    <text evidence="1">The sequence shown here is derived from an EMBL/GenBank/DDBJ whole genome shotgun (WGS) entry which is preliminary data.</text>
</comment>
<sequence length="125" mass="13656">MNLRFLGTTSGGGQSPTLYSTDRDSYVVQGWIVTDPEILATLSMTDEETCVEVPARLFKYLEQDGVKGRLAGQAPPIVHATENGNYIVQGTRVHDAEALSQMRIPDHETCLEITKAHVLALVEGN</sequence>
<keyword evidence="2" id="KW-1185">Reference proteome</keyword>
<dbReference type="EMBL" id="JBICRM010000005">
    <property type="protein sequence ID" value="MFG1703697.1"/>
    <property type="molecule type" value="Genomic_DNA"/>
</dbReference>
<accession>A0ABW7A8N0</accession>
<protein>
    <submittedName>
        <fullName evidence="1">Uncharacterized protein</fullName>
    </submittedName>
</protein>
<organism evidence="1 2">
    <name type="scientific">Nonomuraea marmarensis</name>
    <dbReference type="NCBI Taxonomy" id="3351344"/>
    <lineage>
        <taxon>Bacteria</taxon>
        <taxon>Bacillati</taxon>
        <taxon>Actinomycetota</taxon>
        <taxon>Actinomycetes</taxon>
        <taxon>Streptosporangiales</taxon>
        <taxon>Streptosporangiaceae</taxon>
        <taxon>Nonomuraea</taxon>
    </lineage>
</organism>
<dbReference type="RefSeq" id="WP_393164370.1">
    <property type="nucleotide sequence ID" value="NZ_JBICRM010000005.1"/>
</dbReference>
<name>A0ABW7A8N0_9ACTN</name>
<evidence type="ECO:0000313" key="1">
    <source>
        <dbReference type="EMBL" id="MFG1703697.1"/>
    </source>
</evidence>
<evidence type="ECO:0000313" key="2">
    <source>
        <dbReference type="Proteomes" id="UP001603978"/>
    </source>
</evidence>